<protein>
    <submittedName>
        <fullName evidence="2">Uncharacterized protein</fullName>
    </submittedName>
</protein>
<dbReference type="Proteomes" id="UP000023152">
    <property type="component" value="Unassembled WGS sequence"/>
</dbReference>
<proteinExistence type="predicted"/>
<evidence type="ECO:0000313" key="3">
    <source>
        <dbReference type="Proteomes" id="UP000023152"/>
    </source>
</evidence>
<keyword evidence="1" id="KW-0812">Transmembrane</keyword>
<keyword evidence="1" id="KW-1133">Transmembrane helix</keyword>
<evidence type="ECO:0000313" key="2">
    <source>
        <dbReference type="EMBL" id="ETO30079.1"/>
    </source>
</evidence>
<feature type="transmembrane region" description="Helical" evidence="1">
    <location>
        <begin position="6"/>
        <end position="24"/>
    </location>
</feature>
<dbReference type="EMBL" id="ASPP01005683">
    <property type="protein sequence ID" value="ETO30079.1"/>
    <property type="molecule type" value="Genomic_DNA"/>
</dbReference>
<dbReference type="AlphaFoldDB" id="X6NW75"/>
<name>X6NW75_RETFI</name>
<reference evidence="2 3" key="1">
    <citation type="journal article" date="2013" name="Curr. Biol.">
        <title>The Genome of the Foraminiferan Reticulomyxa filosa.</title>
        <authorList>
            <person name="Glockner G."/>
            <person name="Hulsmann N."/>
            <person name="Schleicher M."/>
            <person name="Noegel A.A."/>
            <person name="Eichinger L."/>
            <person name="Gallinger C."/>
            <person name="Pawlowski J."/>
            <person name="Sierra R."/>
            <person name="Euteneuer U."/>
            <person name="Pillet L."/>
            <person name="Moustafa A."/>
            <person name="Platzer M."/>
            <person name="Groth M."/>
            <person name="Szafranski K."/>
            <person name="Schliwa M."/>
        </authorList>
    </citation>
    <scope>NUCLEOTIDE SEQUENCE [LARGE SCALE GENOMIC DNA]</scope>
</reference>
<comment type="caution">
    <text evidence="2">The sequence shown here is derived from an EMBL/GenBank/DDBJ whole genome shotgun (WGS) entry which is preliminary data.</text>
</comment>
<feature type="transmembrane region" description="Helical" evidence="1">
    <location>
        <begin position="67"/>
        <end position="92"/>
    </location>
</feature>
<keyword evidence="3" id="KW-1185">Reference proteome</keyword>
<gene>
    <name evidence="2" type="ORF">RFI_07038</name>
</gene>
<sequence>MFSLLLFLKASLFYCFLLLALFMYDKKKQILQIFLCFVCCAKKCLQHLVKDLINIMLFSFGKRLQNLWPFLLAAFAKVAVVFMVFGCVYAMITNVSSKPLSLPQLQFVPVNSPSQESTVNEDEGRDSNAEIAIAVTLPIERANFRVPIKQAGFRNNNQRLDNTGPIPGALFPEDSNSSSQEDSLLRYYVAIGEYVEGAYSNVPFEKVYGSNGNVGECKHQNYGFLKYTIEKKKPVPDNDLVNQTAEMHIYEDFAYLKLHDLMSQNNGTAVALFLTNSDSYFETVRTGEKQIEEMLQLYCGKRFICQFMDGTTIFSMPVETGSNQS</sequence>
<accession>X6NW75</accession>
<organism evidence="2 3">
    <name type="scientific">Reticulomyxa filosa</name>
    <dbReference type="NCBI Taxonomy" id="46433"/>
    <lineage>
        <taxon>Eukaryota</taxon>
        <taxon>Sar</taxon>
        <taxon>Rhizaria</taxon>
        <taxon>Retaria</taxon>
        <taxon>Foraminifera</taxon>
        <taxon>Monothalamids</taxon>
        <taxon>Reticulomyxidae</taxon>
        <taxon>Reticulomyxa</taxon>
    </lineage>
</organism>
<evidence type="ECO:0000256" key="1">
    <source>
        <dbReference type="SAM" id="Phobius"/>
    </source>
</evidence>
<keyword evidence="1" id="KW-0472">Membrane</keyword>